<keyword evidence="2" id="KW-1185">Reference proteome</keyword>
<evidence type="ECO:0000313" key="2">
    <source>
        <dbReference type="Proteomes" id="UP000201613"/>
    </source>
</evidence>
<sequence>MPDARTLAAYAAKAEDYAALTRTDAPGAELTRFIESLPEAAKVLDLGCGPATASAHMRAAGLRPDPVDASPEMVALANATHDIGARLATFDDIAGEAVYDGVWANFSLLHAPRADLPRYLAALARALRPGGVFHIGMKTGEGEARDALGRHYTYVSVPELEALVSAAGLQVTDTREGREAGLAGTVDPFVILNARKLP</sequence>
<dbReference type="AlphaFoldDB" id="A0A238LC11"/>
<gene>
    <name evidence="1" type="ORF">LOM8899_00585</name>
</gene>
<accession>A0A238LC11</accession>
<dbReference type="EMBL" id="FXZK01000001">
    <property type="protein sequence ID" value="SMY06460.1"/>
    <property type="molecule type" value="Genomic_DNA"/>
</dbReference>
<dbReference type="RefSeq" id="WP_093990633.1">
    <property type="nucleotide sequence ID" value="NZ_FXZK01000001.1"/>
</dbReference>
<dbReference type="InterPro" id="IPR029063">
    <property type="entry name" value="SAM-dependent_MTases_sf"/>
</dbReference>
<dbReference type="SUPFAM" id="SSF53335">
    <property type="entry name" value="S-adenosyl-L-methionine-dependent methyltransferases"/>
    <property type="match status" value="1"/>
</dbReference>
<dbReference type="OrthoDB" id="9804312at2"/>
<dbReference type="CDD" id="cd02440">
    <property type="entry name" value="AdoMet_MTases"/>
    <property type="match status" value="1"/>
</dbReference>
<dbReference type="Gene3D" id="3.40.50.150">
    <property type="entry name" value="Vaccinia Virus protein VP39"/>
    <property type="match status" value="1"/>
</dbReference>
<reference evidence="2" key="1">
    <citation type="submission" date="2017-05" db="EMBL/GenBank/DDBJ databases">
        <authorList>
            <person name="Rodrigo-Torres L."/>
            <person name="Arahal R. D."/>
            <person name="Lucena T."/>
        </authorList>
    </citation>
    <scope>NUCLEOTIDE SEQUENCE [LARGE SCALE GENOMIC DNA]</scope>
    <source>
        <strain evidence="2">CECT 8899</strain>
    </source>
</reference>
<organism evidence="1 2">
    <name type="scientific">Flavimaricola marinus</name>
    <dbReference type="NCBI Taxonomy" id="1819565"/>
    <lineage>
        <taxon>Bacteria</taxon>
        <taxon>Pseudomonadati</taxon>
        <taxon>Pseudomonadota</taxon>
        <taxon>Alphaproteobacteria</taxon>
        <taxon>Rhodobacterales</taxon>
        <taxon>Paracoccaceae</taxon>
        <taxon>Flavimaricola</taxon>
    </lineage>
</organism>
<dbReference type="Proteomes" id="UP000201613">
    <property type="component" value="Unassembled WGS sequence"/>
</dbReference>
<proteinExistence type="predicted"/>
<protein>
    <submittedName>
        <fullName evidence="1">Biotin biosynthesis protein BioC</fullName>
    </submittedName>
</protein>
<dbReference type="PANTHER" id="PTHR43861:SF1">
    <property type="entry name" value="TRANS-ACONITATE 2-METHYLTRANSFERASE"/>
    <property type="match status" value="1"/>
</dbReference>
<evidence type="ECO:0000313" key="1">
    <source>
        <dbReference type="EMBL" id="SMY06460.1"/>
    </source>
</evidence>
<dbReference type="Pfam" id="PF13489">
    <property type="entry name" value="Methyltransf_23"/>
    <property type="match status" value="1"/>
</dbReference>
<dbReference type="PANTHER" id="PTHR43861">
    <property type="entry name" value="TRANS-ACONITATE 2-METHYLTRANSFERASE-RELATED"/>
    <property type="match status" value="1"/>
</dbReference>
<name>A0A238LC11_9RHOB</name>